<comment type="caution">
    <text evidence="1">The sequence shown here is derived from an EMBL/GenBank/DDBJ whole genome shotgun (WGS) entry which is preliminary data.</text>
</comment>
<reference evidence="1 2" key="1">
    <citation type="submission" date="2020-02" db="EMBL/GenBank/DDBJ databases">
        <title>Out from the shadows clarifying the taxonomy of the family Cryomorphaceae and related taxa by utilizing the GTDB taxonomic framework.</title>
        <authorList>
            <person name="Bowman J.P."/>
        </authorList>
    </citation>
    <scope>NUCLEOTIDE SEQUENCE [LARGE SCALE GENOMIC DNA]</scope>
    <source>
        <strain evidence="1 2">QSSC 1-22</strain>
    </source>
</reference>
<dbReference type="Proteomes" id="UP000486602">
    <property type="component" value="Unassembled WGS sequence"/>
</dbReference>
<keyword evidence="2" id="KW-1185">Reference proteome</keyword>
<proteinExistence type="predicted"/>
<organism evidence="1 2">
    <name type="scientific">Cryomorpha ignava</name>
    <dbReference type="NCBI Taxonomy" id="101383"/>
    <lineage>
        <taxon>Bacteria</taxon>
        <taxon>Pseudomonadati</taxon>
        <taxon>Bacteroidota</taxon>
        <taxon>Flavobacteriia</taxon>
        <taxon>Flavobacteriales</taxon>
        <taxon>Cryomorphaceae</taxon>
        <taxon>Cryomorpha</taxon>
    </lineage>
</organism>
<gene>
    <name evidence="1" type="ORF">G3O08_07160</name>
</gene>
<name>A0A7K3WRE0_9FLAO</name>
<dbReference type="AlphaFoldDB" id="A0A7K3WRE0"/>
<evidence type="ECO:0000313" key="1">
    <source>
        <dbReference type="EMBL" id="NEN23275.1"/>
    </source>
</evidence>
<sequence length="107" mass="12120">MKFVVITAVREYETDLKHILKKCKVDTFSFHDITGYKTNSTGETVPHWFAGDESRSTGSVIFYVFASGETAEKIFQEVNRANAAQEFTSKIHFVSLNVEQSNFTENA</sequence>
<dbReference type="RefSeq" id="WP_163284337.1">
    <property type="nucleotide sequence ID" value="NZ_JAAGVY010000009.1"/>
</dbReference>
<protein>
    <submittedName>
        <fullName evidence="1">Uncharacterized protein</fullName>
    </submittedName>
</protein>
<dbReference type="EMBL" id="JAAGVY010000009">
    <property type="protein sequence ID" value="NEN23275.1"/>
    <property type="molecule type" value="Genomic_DNA"/>
</dbReference>
<evidence type="ECO:0000313" key="2">
    <source>
        <dbReference type="Proteomes" id="UP000486602"/>
    </source>
</evidence>
<accession>A0A7K3WRE0</accession>